<gene>
    <name evidence="2" type="ORF">CC80DRAFT_543538</name>
</gene>
<evidence type="ECO:0000256" key="1">
    <source>
        <dbReference type="SAM" id="MobiDB-lite"/>
    </source>
</evidence>
<reference evidence="2" key="1">
    <citation type="journal article" date="2020" name="Stud. Mycol.">
        <title>101 Dothideomycetes genomes: a test case for predicting lifestyles and emergence of pathogens.</title>
        <authorList>
            <person name="Haridas S."/>
            <person name="Albert R."/>
            <person name="Binder M."/>
            <person name="Bloem J."/>
            <person name="Labutti K."/>
            <person name="Salamov A."/>
            <person name="Andreopoulos B."/>
            <person name="Baker S."/>
            <person name="Barry K."/>
            <person name="Bills G."/>
            <person name="Bluhm B."/>
            <person name="Cannon C."/>
            <person name="Castanera R."/>
            <person name="Culley D."/>
            <person name="Daum C."/>
            <person name="Ezra D."/>
            <person name="Gonzalez J."/>
            <person name="Henrissat B."/>
            <person name="Kuo A."/>
            <person name="Liang C."/>
            <person name="Lipzen A."/>
            <person name="Lutzoni F."/>
            <person name="Magnuson J."/>
            <person name="Mondo S."/>
            <person name="Nolan M."/>
            <person name="Ohm R."/>
            <person name="Pangilinan J."/>
            <person name="Park H.-J."/>
            <person name="Ramirez L."/>
            <person name="Alfaro M."/>
            <person name="Sun H."/>
            <person name="Tritt A."/>
            <person name="Yoshinaga Y."/>
            <person name="Zwiers L.-H."/>
            <person name="Turgeon B."/>
            <person name="Goodwin S."/>
            <person name="Spatafora J."/>
            <person name="Crous P."/>
            <person name="Grigoriev I."/>
        </authorList>
    </citation>
    <scope>NUCLEOTIDE SEQUENCE</scope>
    <source>
        <strain evidence="2">CBS 675.92</strain>
    </source>
</reference>
<protein>
    <submittedName>
        <fullName evidence="2">Uncharacterized protein</fullName>
    </submittedName>
</protein>
<feature type="region of interest" description="Disordered" evidence="1">
    <location>
        <begin position="55"/>
        <end position="75"/>
    </location>
</feature>
<name>A0A6A5UA20_9PLEO</name>
<keyword evidence="3" id="KW-1185">Reference proteome</keyword>
<dbReference type="EMBL" id="ML976981">
    <property type="protein sequence ID" value="KAF1961180.1"/>
    <property type="molecule type" value="Genomic_DNA"/>
</dbReference>
<dbReference type="Proteomes" id="UP000800035">
    <property type="component" value="Unassembled WGS sequence"/>
</dbReference>
<accession>A0A6A5UA20</accession>
<sequence length="93" mass="10247">MVLRHESERRGHTRSLALERAWLQGAAVVRPSRTLTGGIMAQCFTVAQCIPSPADRHPLDSGPAERPMYHSTTSPADAGVAAKLLHMPKWLEY</sequence>
<proteinExistence type="predicted"/>
<evidence type="ECO:0000313" key="3">
    <source>
        <dbReference type="Proteomes" id="UP000800035"/>
    </source>
</evidence>
<evidence type="ECO:0000313" key="2">
    <source>
        <dbReference type="EMBL" id="KAF1961180.1"/>
    </source>
</evidence>
<dbReference type="AlphaFoldDB" id="A0A6A5UA20"/>
<organism evidence="2 3">
    <name type="scientific">Byssothecium circinans</name>
    <dbReference type="NCBI Taxonomy" id="147558"/>
    <lineage>
        <taxon>Eukaryota</taxon>
        <taxon>Fungi</taxon>
        <taxon>Dikarya</taxon>
        <taxon>Ascomycota</taxon>
        <taxon>Pezizomycotina</taxon>
        <taxon>Dothideomycetes</taxon>
        <taxon>Pleosporomycetidae</taxon>
        <taxon>Pleosporales</taxon>
        <taxon>Massarineae</taxon>
        <taxon>Massarinaceae</taxon>
        <taxon>Byssothecium</taxon>
    </lineage>
</organism>